<dbReference type="HOGENOM" id="CLU_1195791_0_0_1"/>
<feature type="region of interest" description="Disordered" evidence="1">
    <location>
        <begin position="1"/>
        <end position="97"/>
    </location>
</feature>
<accession>Q20857</accession>
<evidence type="ECO:0000313" key="4">
    <source>
        <dbReference type="WormBase" id="F55G7.3"/>
    </source>
</evidence>
<proteinExistence type="predicted"/>
<dbReference type="AGR" id="WB:WBGene00010121"/>
<keyword evidence="3" id="KW-1185">Reference proteome</keyword>
<gene>
    <name evidence="2" type="ORF">CELE_F55G7.3</name>
    <name evidence="2 4" type="ORF">F55G7.3</name>
</gene>
<reference evidence="2 3" key="1">
    <citation type="journal article" date="1998" name="Science">
        <title>Genome sequence of the nematode C. elegans: a platform for investigating biology.</title>
        <authorList>
            <consortium name="The C. elegans sequencing consortium"/>
            <person name="Sulson J.E."/>
            <person name="Waterston R."/>
        </authorList>
    </citation>
    <scope>NUCLEOTIDE SEQUENCE [LARGE SCALE GENOMIC DNA]</scope>
    <source>
        <strain evidence="2 3">Bristol N2</strain>
    </source>
</reference>
<dbReference type="EMBL" id="BX284606">
    <property type="protein sequence ID" value="CAA90611.2"/>
    <property type="molecule type" value="Genomic_DNA"/>
</dbReference>
<feature type="compositionally biased region" description="Basic and acidic residues" evidence="1">
    <location>
        <begin position="36"/>
        <end position="47"/>
    </location>
</feature>
<dbReference type="KEGG" id="cel:CELE_F55G7.3"/>
<evidence type="ECO:0000313" key="2">
    <source>
        <dbReference type="EMBL" id="CAA90611.2"/>
    </source>
</evidence>
<dbReference type="InParanoid" id="Q20857"/>
<feature type="compositionally biased region" description="Acidic residues" evidence="1">
    <location>
        <begin position="1"/>
        <end position="18"/>
    </location>
</feature>
<evidence type="ECO:0000256" key="1">
    <source>
        <dbReference type="SAM" id="MobiDB-lite"/>
    </source>
</evidence>
<feature type="compositionally biased region" description="Polar residues" evidence="1">
    <location>
        <begin position="161"/>
        <end position="175"/>
    </location>
</feature>
<dbReference type="AlphaFoldDB" id="Q20857"/>
<name>Q20857_CAEEL</name>
<sequence length="232" mass="25971">MDPEFLDSQSDESSDDSYDPSYNPKLGSGFLSVTKISEKMRKSQLKERRLRKQSKVSKCAKKLKRKVPTRQIVTNKPENLYKEHRQGPNTRSNELSNQESLPIVGTYSQNMSETTVEPLFQASKDLHIDASDAMDTNEDMSTFASEEINVTLGSDEEKKQNSTGRGDTDSGTSNANIIGIDFEKEGHQNSNSASVAKPIHKVIFSPAIMPPEHPTSVVIPQNKYYRIIRISC</sequence>
<dbReference type="CTD" id="186333"/>
<dbReference type="SMR" id="Q20857"/>
<dbReference type="UCSC" id="F55G7.3">
    <property type="organism name" value="c. elegans"/>
</dbReference>
<feature type="compositionally biased region" description="Polar residues" evidence="1">
    <location>
        <begin position="87"/>
        <end position="97"/>
    </location>
</feature>
<protein>
    <submittedName>
        <fullName evidence="2">BLVR domain-containing protein</fullName>
    </submittedName>
</protein>
<feature type="compositionally biased region" description="Basic residues" evidence="1">
    <location>
        <begin position="48"/>
        <end position="68"/>
    </location>
</feature>
<dbReference type="PaxDb" id="6239-F55G7.3"/>
<dbReference type="GeneID" id="186333"/>
<dbReference type="Bgee" id="WBGene00010121">
    <property type="expression patterns" value="Expressed in larva"/>
</dbReference>
<organism evidence="2 3">
    <name type="scientific">Caenorhabditis elegans</name>
    <dbReference type="NCBI Taxonomy" id="6239"/>
    <lineage>
        <taxon>Eukaryota</taxon>
        <taxon>Metazoa</taxon>
        <taxon>Ecdysozoa</taxon>
        <taxon>Nematoda</taxon>
        <taxon>Chromadorea</taxon>
        <taxon>Rhabditida</taxon>
        <taxon>Rhabditina</taxon>
        <taxon>Rhabditomorpha</taxon>
        <taxon>Rhabditoidea</taxon>
        <taxon>Rhabditidae</taxon>
        <taxon>Peloderinae</taxon>
        <taxon>Caenorhabditis</taxon>
    </lineage>
</organism>
<evidence type="ECO:0000313" key="3">
    <source>
        <dbReference type="Proteomes" id="UP000001940"/>
    </source>
</evidence>
<dbReference type="Proteomes" id="UP000001940">
    <property type="component" value="Chromosome X"/>
</dbReference>
<feature type="region of interest" description="Disordered" evidence="1">
    <location>
        <begin position="151"/>
        <end position="175"/>
    </location>
</feature>
<dbReference type="RefSeq" id="NP_509998.2">
    <property type="nucleotide sequence ID" value="NM_077597.2"/>
</dbReference>
<dbReference type="WormBase" id="F55G7.3">
    <property type="protein sequence ID" value="CE45281"/>
    <property type="gene ID" value="WBGene00010121"/>
</dbReference>